<feature type="region of interest" description="Regulatory domain" evidence="11">
    <location>
        <begin position="408"/>
        <end position="534"/>
    </location>
</feature>
<feature type="binding site" evidence="11">
    <location>
        <position position="17"/>
    </location>
    <ligand>
        <name>Mn(2+)</name>
        <dbReference type="ChEBI" id="CHEBI:29035"/>
    </ligand>
</feature>
<evidence type="ECO:0000256" key="10">
    <source>
        <dbReference type="ARBA" id="ARBA00023304"/>
    </source>
</evidence>
<keyword evidence="5 11" id="KW-0432">Leucine biosynthesis</keyword>
<dbReference type="SUPFAM" id="SSF110921">
    <property type="entry name" value="2-isopropylmalate synthase LeuA, allosteric (dimerisation) domain"/>
    <property type="match status" value="1"/>
</dbReference>
<dbReference type="Gene3D" id="3.20.20.70">
    <property type="entry name" value="Aldolase class I"/>
    <property type="match status" value="1"/>
</dbReference>
<dbReference type="InterPro" id="IPR002034">
    <property type="entry name" value="AIPM/Hcit_synth_CS"/>
</dbReference>
<evidence type="ECO:0000256" key="7">
    <source>
        <dbReference type="ARBA" id="ARBA00022679"/>
    </source>
</evidence>
<proteinExistence type="inferred from homology"/>
<sequence length="534" mass="58041">MTNKAEKIIIFDTTLRDGEQCPGATLNIDEKLAIAKQLSRLGVDVIEAGFAFASPGDFQAVQKIAQLVGTEDGPVICSLARAIKADIEAAAEALKPAVHGRIHTFISTSDIHLEYQLRKSRAEVLAIAEEMVAYAKSFMADVEFSPMDAARSDPDFLYQVLERAIAVGATTINIPDTVGYMTPSEFGAMIKGIKDHVPNIDQAIISVHGHNDLGLAVANFLEAVKNGATQLECTINGIGERAGNASLEELVMALHVRRQYFNPFLGRPADSEAPLTNIDTRQIYKTSRLVSNLTGMLVQPNKAIVGANAFAHESGIHQDGVLKNKLTYEIMDAQLIGLTDNQIVLGKHSGRNAFRSRLTELGFELSETELNKAFVKFKDVADKKKEITDWDLEAIVNDEIQQAPDLFRVELVQISCGNNAQPTATVTLRTPAGEELTDAAIGTGPVDAVYKAINRVVNVPNQLIEFSVQSVTEGIDALGEVTIRLRHDSRVFSGHAANTDIIVASAQAYVNALNRLYASLQTQEKQEEVTAHKI</sequence>
<evidence type="ECO:0000256" key="1">
    <source>
        <dbReference type="ARBA" id="ARBA00004689"/>
    </source>
</evidence>
<dbReference type="InterPro" id="IPR013709">
    <property type="entry name" value="2-isopropylmalate_synth_dimer"/>
</dbReference>
<dbReference type="GO" id="GO:0003852">
    <property type="term" value="F:2-isopropylmalate synthase activity"/>
    <property type="evidence" value="ECO:0007669"/>
    <property type="project" value="UniProtKB-EC"/>
</dbReference>
<feature type="domain" description="Pyruvate carboxyltransferase" evidence="12">
    <location>
        <begin position="8"/>
        <end position="269"/>
    </location>
</feature>
<dbReference type="EMBL" id="JAYGHK010000032">
    <property type="protein sequence ID" value="MEA5608759.1"/>
    <property type="molecule type" value="Genomic_DNA"/>
</dbReference>
<keyword evidence="13" id="KW-0012">Acyltransferase</keyword>
<feature type="binding site" evidence="11">
    <location>
        <position position="244"/>
    </location>
    <ligand>
        <name>Mn(2+)</name>
        <dbReference type="ChEBI" id="CHEBI:29035"/>
    </ligand>
</feature>
<evidence type="ECO:0000256" key="8">
    <source>
        <dbReference type="ARBA" id="ARBA00022723"/>
    </source>
</evidence>
<evidence type="ECO:0000256" key="2">
    <source>
        <dbReference type="ARBA" id="ARBA00009396"/>
    </source>
</evidence>
<dbReference type="PROSITE" id="PS00815">
    <property type="entry name" value="AIPM_HOMOCIT_SYNTH_1"/>
    <property type="match status" value="1"/>
</dbReference>
<dbReference type="InterPro" id="IPR050073">
    <property type="entry name" value="2-IPM_HCS-like"/>
</dbReference>
<evidence type="ECO:0000256" key="3">
    <source>
        <dbReference type="ARBA" id="ARBA00012973"/>
    </source>
</evidence>
<evidence type="ECO:0000256" key="4">
    <source>
        <dbReference type="ARBA" id="ARBA00018198"/>
    </source>
</evidence>
<dbReference type="Pfam" id="PF22617">
    <property type="entry name" value="HCS_D2"/>
    <property type="match status" value="1"/>
</dbReference>
<dbReference type="Proteomes" id="UP001303285">
    <property type="component" value="Unassembled WGS sequence"/>
</dbReference>
<evidence type="ECO:0000256" key="11">
    <source>
        <dbReference type="HAMAP-Rule" id="MF_01025"/>
    </source>
</evidence>
<organism evidence="13 14">
    <name type="scientific">Nodularia spumigena UHCC 0060</name>
    <dbReference type="NCBI Taxonomy" id="3110300"/>
    <lineage>
        <taxon>Bacteria</taxon>
        <taxon>Bacillati</taxon>
        <taxon>Cyanobacteriota</taxon>
        <taxon>Cyanophyceae</taxon>
        <taxon>Nostocales</taxon>
        <taxon>Nodulariaceae</taxon>
        <taxon>Nodularia</taxon>
    </lineage>
</organism>
<dbReference type="InterPro" id="IPR000891">
    <property type="entry name" value="PYR_CT"/>
</dbReference>
<dbReference type="PROSITE" id="PS50991">
    <property type="entry name" value="PYR_CT"/>
    <property type="match status" value="1"/>
</dbReference>
<evidence type="ECO:0000313" key="13">
    <source>
        <dbReference type="EMBL" id="MEA5608759.1"/>
    </source>
</evidence>
<dbReference type="InterPro" id="IPR005671">
    <property type="entry name" value="LeuA_bact_synth"/>
</dbReference>
<keyword evidence="11" id="KW-0963">Cytoplasm</keyword>
<dbReference type="PANTHER" id="PTHR10277">
    <property type="entry name" value="HOMOCITRATE SYNTHASE-RELATED"/>
    <property type="match status" value="1"/>
</dbReference>
<keyword evidence="9 11" id="KW-0464">Manganese</keyword>
<dbReference type="PROSITE" id="PS00816">
    <property type="entry name" value="AIPM_HOMOCIT_SYNTH_2"/>
    <property type="match status" value="1"/>
</dbReference>
<dbReference type="EC" id="2.3.3.13" evidence="3 11"/>
<comment type="catalytic activity">
    <reaction evidence="11">
        <text>3-methyl-2-oxobutanoate + acetyl-CoA + H2O = (2S)-2-isopropylmalate + CoA + H(+)</text>
        <dbReference type="Rhea" id="RHEA:21524"/>
        <dbReference type="ChEBI" id="CHEBI:1178"/>
        <dbReference type="ChEBI" id="CHEBI:11851"/>
        <dbReference type="ChEBI" id="CHEBI:15377"/>
        <dbReference type="ChEBI" id="CHEBI:15378"/>
        <dbReference type="ChEBI" id="CHEBI:57287"/>
        <dbReference type="ChEBI" id="CHEBI:57288"/>
        <dbReference type="EC" id="2.3.3.13"/>
    </reaction>
</comment>
<evidence type="ECO:0000313" key="14">
    <source>
        <dbReference type="Proteomes" id="UP001303285"/>
    </source>
</evidence>
<dbReference type="HAMAP" id="MF_01025">
    <property type="entry name" value="LeuA_type1"/>
    <property type="match status" value="1"/>
</dbReference>
<dbReference type="NCBIfam" id="TIGR00973">
    <property type="entry name" value="leuA_bact"/>
    <property type="match status" value="1"/>
</dbReference>
<protein>
    <recommendedName>
        <fullName evidence="4 11">2-isopropylmalate synthase</fullName>
        <ecNumber evidence="3 11">2.3.3.13</ecNumber>
    </recommendedName>
    <alternativeName>
        <fullName evidence="11">Alpha-IPM synthase</fullName>
    </alternativeName>
    <alternativeName>
        <fullName evidence="11">Alpha-isopropylmalate synthase</fullName>
    </alternativeName>
</protein>
<evidence type="ECO:0000256" key="9">
    <source>
        <dbReference type="ARBA" id="ARBA00023211"/>
    </source>
</evidence>
<dbReference type="Pfam" id="PF00682">
    <property type="entry name" value="HMGL-like"/>
    <property type="match status" value="1"/>
</dbReference>
<dbReference type="Pfam" id="PF08502">
    <property type="entry name" value="LeuA_dimer"/>
    <property type="match status" value="1"/>
</dbReference>
<dbReference type="InterPro" id="IPR036230">
    <property type="entry name" value="LeuA_allosteric_dom_sf"/>
</dbReference>
<dbReference type="SUPFAM" id="SSF51569">
    <property type="entry name" value="Aldolase"/>
    <property type="match status" value="1"/>
</dbReference>
<dbReference type="InterPro" id="IPR054691">
    <property type="entry name" value="LeuA/HCS_post-cat"/>
</dbReference>
<evidence type="ECO:0000259" key="12">
    <source>
        <dbReference type="PROSITE" id="PS50991"/>
    </source>
</evidence>
<feature type="binding site" evidence="11">
    <location>
        <position position="210"/>
    </location>
    <ligand>
        <name>Mn(2+)</name>
        <dbReference type="ChEBI" id="CHEBI:29035"/>
    </ligand>
</feature>
<keyword evidence="8 11" id="KW-0479">Metal-binding</keyword>
<reference evidence="13 14" key="1">
    <citation type="submission" date="2023-12" db="EMBL/GenBank/DDBJ databases">
        <title>Baltic Sea Cyanobacteria.</title>
        <authorList>
            <person name="Delbaje E."/>
            <person name="Fewer D.P."/>
            <person name="Shishido T.K."/>
        </authorList>
    </citation>
    <scope>NUCLEOTIDE SEQUENCE [LARGE SCALE GENOMIC DNA]</scope>
    <source>
        <strain evidence="13 14">UHCC 0060</strain>
    </source>
</reference>
<dbReference type="NCBIfam" id="NF002086">
    <property type="entry name" value="PRK00915.1-3"/>
    <property type="match status" value="1"/>
</dbReference>
<name>A0ABU5UR76_NODSP</name>
<keyword evidence="14" id="KW-1185">Reference proteome</keyword>
<dbReference type="RefSeq" id="WP_006196799.1">
    <property type="nucleotide sequence ID" value="NZ_JAYGHK010000032.1"/>
</dbReference>
<dbReference type="Gene3D" id="3.30.160.270">
    <property type="match status" value="1"/>
</dbReference>
<dbReference type="CDD" id="cd07940">
    <property type="entry name" value="DRE_TIM_IPMS"/>
    <property type="match status" value="1"/>
</dbReference>
<dbReference type="InterPro" id="IPR013785">
    <property type="entry name" value="Aldolase_TIM"/>
</dbReference>
<comment type="caution">
    <text evidence="13">The sequence shown here is derived from an EMBL/GenBank/DDBJ whole genome shotgun (WGS) entry which is preliminary data.</text>
</comment>
<dbReference type="PANTHER" id="PTHR10277:SF9">
    <property type="entry name" value="2-ISOPROPYLMALATE SYNTHASE 1, CHLOROPLASTIC-RELATED"/>
    <property type="match status" value="1"/>
</dbReference>
<keyword evidence="10 11" id="KW-0100">Branched-chain amino acid biosynthesis</keyword>
<feature type="binding site" evidence="11">
    <location>
        <position position="208"/>
    </location>
    <ligand>
        <name>Mn(2+)</name>
        <dbReference type="ChEBI" id="CHEBI:29035"/>
    </ligand>
</feature>
<comment type="pathway">
    <text evidence="1 11">Amino-acid biosynthesis; L-leucine biosynthesis; L-leucine from 3-methyl-2-oxobutanoate: step 1/4.</text>
</comment>
<keyword evidence="6 11" id="KW-0028">Amino-acid biosynthesis</keyword>
<dbReference type="SMART" id="SM00917">
    <property type="entry name" value="LeuA_dimer"/>
    <property type="match status" value="1"/>
</dbReference>
<dbReference type="Gene3D" id="1.10.238.260">
    <property type="match status" value="1"/>
</dbReference>
<gene>
    <name evidence="11" type="primary">leuA</name>
    <name evidence="13" type="ORF">VB695_11880</name>
</gene>
<keyword evidence="7 11" id="KW-0808">Transferase</keyword>
<comment type="cofactor">
    <cofactor evidence="11">
        <name>Mn(2+)</name>
        <dbReference type="ChEBI" id="CHEBI:29035"/>
    </cofactor>
</comment>
<evidence type="ECO:0000256" key="6">
    <source>
        <dbReference type="ARBA" id="ARBA00022605"/>
    </source>
</evidence>
<comment type="function">
    <text evidence="11">Catalyzes the condensation of the acetyl group of acetyl-CoA with 3-methyl-2-oxobutanoate (2-ketoisovalerate) to form 3-carboxy-3-hydroxy-4-methylpentanoate (2-isopropylmalate).</text>
</comment>
<evidence type="ECO:0000256" key="5">
    <source>
        <dbReference type="ARBA" id="ARBA00022430"/>
    </source>
</evidence>
<comment type="similarity">
    <text evidence="2 11">Belongs to the alpha-IPM synthase/homocitrate synthase family. LeuA type 1 subfamily.</text>
</comment>
<accession>A0ABU5UR76</accession>
<comment type="subunit">
    <text evidence="11">Homodimer.</text>
</comment>